<dbReference type="AlphaFoldDB" id="A0A1Y2I2I4"/>
<sequence length="877" mass="95501">MTMGESNRAQVAKVNAEAEQLIQHGRWFNSAPLDQLAANPSMLLTRADGSCVFAVHYGTLPMEGHLFGLRRPVQLERDMLANVGNWIECVHSLATGQFGLPPASASSPSAPSKSSKANKGKGKTKPVASPSTTVMTASATATTRPIHVQLVLNVDHCLSYMETLATDPSTRFDLIDTSNLADHCGLFNLLVHASPLLKLISPSLPHTPHIVTTSFLLGNSCDTRQEYIREMLSLDMAELPILLGLQLLEHTEGATSWGTVVQPFTWSTVHVAKLQKRGHHRFTWLACPIPTVPVDMEKSPGLMDALVKMAGEYCGTYKTKSIRAGGPMTSGALIGKLLATALATNRISWTSNNAGSPQYQVPETFWNKLVDLNALEGTASDVLTYAQLAGLCTHLAVPPPDFALYVQVNCPLDFDAFPTPNLVVSAKYAGTECFTESVHVLDLNHQLKSIAIAFYLPGHLAACDPKRITVSLQRPHVIRENKGYYAPMGSKVWTLDELEVRKVPMEESPWLTVTRGIAESTARAIASRQAAKSQGKATIVTLVDSGATMSAIVDVSAYGPDFKVALPTFSQVAAGRGAALISVNNHLHTFWMPCHVWLKTAKLSRKLLTVELVLTKKLHAFHPKAGLFGLPFHQCLLGLPKLPLASMTPEEVGDKMGFVFTEDERKCKMNLVDSSTLGAARGTAFDLKESLQLMLMHTARGHRAITIAREMPNGGGQGLLGIVLVNGMHYHPPTRSAKTWTLALDVTVSVLPPTFSEQERAAYLTAMRDVMQVVMRENAPSVIVQGKEIDAMVELLELAKLQCGYSNELPFRLLVGKIKSVSATARKYLHRAILTPLSPADELVKDAFVDGRKQAVRAIKSNTGTQERFRQQAELGW</sequence>
<feature type="region of interest" description="Disordered" evidence="1">
    <location>
        <begin position="101"/>
        <end position="133"/>
    </location>
</feature>
<evidence type="ECO:0000313" key="3">
    <source>
        <dbReference type="Proteomes" id="UP000193411"/>
    </source>
</evidence>
<evidence type="ECO:0000256" key="1">
    <source>
        <dbReference type="SAM" id="MobiDB-lite"/>
    </source>
</evidence>
<gene>
    <name evidence="2" type="ORF">BCR44DRAFT_333348</name>
</gene>
<keyword evidence="3" id="KW-1185">Reference proteome</keyword>
<reference evidence="2 3" key="1">
    <citation type="submission" date="2016-07" db="EMBL/GenBank/DDBJ databases">
        <title>Pervasive Adenine N6-methylation of Active Genes in Fungi.</title>
        <authorList>
            <consortium name="DOE Joint Genome Institute"/>
            <person name="Mondo S.J."/>
            <person name="Dannebaum R.O."/>
            <person name="Kuo R.C."/>
            <person name="Labutti K."/>
            <person name="Haridas S."/>
            <person name="Kuo A."/>
            <person name="Salamov A."/>
            <person name="Ahrendt S.R."/>
            <person name="Lipzen A."/>
            <person name="Sullivan W."/>
            <person name="Andreopoulos W.B."/>
            <person name="Clum A."/>
            <person name="Lindquist E."/>
            <person name="Daum C."/>
            <person name="Ramamoorthy G.K."/>
            <person name="Gryganskyi A."/>
            <person name="Culley D."/>
            <person name="Magnuson J.K."/>
            <person name="James T.Y."/>
            <person name="O'Malley M.A."/>
            <person name="Stajich J.E."/>
            <person name="Spatafora J.W."/>
            <person name="Visel A."/>
            <person name="Grigoriev I.V."/>
        </authorList>
    </citation>
    <scope>NUCLEOTIDE SEQUENCE [LARGE SCALE GENOMIC DNA]</scope>
    <source>
        <strain evidence="2 3">PL171</strain>
    </source>
</reference>
<dbReference type="Proteomes" id="UP000193411">
    <property type="component" value="Unassembled WGS sequence"/>
</dbReference>
<name>A0A1Y2I2I4_9FUNG</name>
<accession>A0A1Y2I2I4</accession>
<dbReference type="EMBL" id="MCFL01000002">
    <property type="protein sequence ID" value="ORZ41065.1"/>
    <property type="molecule type" value="Genomic_DNA"/>
</dbReference>
<feature type="compositionally biased region" description="Low complexity" evidence="1">
    <location>
        <begin position="101"/>
        <end position="115"/>
    </location>
</feature>
<comment type="caution">
    <text evidence="2">The sequence shown here is derived from an EMBL/GenBank/DDBJ whole genome shotgun (WGS) entry which is preliminary data.</text>
</comment>
<proteinExistence type="predicted"/>
<protein>
    <submittedName>
        <fullName evidence="2">Uncharacterized protein</fullName>
    </submittedName>
</protein>
<dbReference type="OrthoDB" id="432970at2759"/>
<evidence type="ECO:0000313" key="2">
    <source>
        <dbReference type="EMBL" id="ORZ41065.1"/>
    </source>
</evidence>
<organism evidence="2 3">
    <name type="scientific">Catenaria anguillulae PL171</name>
    <dbReference type="NCBI Taxonomy" id="765915"/>
    <lineage>
        <taxon>Eukaryota</taxon>
        <taxon>Fungi</taxon>
        <taxon>Fungi incertae sedis</taxon>
        <taxon>Blastocladiomycota</taxon>
        <taxon>Blastocladiomycetes</taxon>
        <taxon>Blastocladiales</taxon>
        <taxon>Catenariaceae</taxon>
        <taxon>Catenaria</taxon>
    </lineage>
</organism>
<feature type="non-terminal residue" evidence="2">
    <location>
        <position position="877"/>
    </location>
</feature>